<evidence type="ECO:0000256" key="1">
    <source>
        <dbReference type="SAM" id="MobiDB-lite"/>
    </source>
</evidence>
<dbReference type="EMBL" id="BPLR01016659">
    <property type="protein sequence ID" value="GIY85453.1"/>
    <property type="molecule type" value="Genomic_DNA"/>
</dbReference>
<dbReference type="Proteomes" id="UP001054945">
    <property type="component" value="Unassembled WGS sequence"/>
</dbReference>
<protein>
    <submittedName>
        <fullName evidence="2">Uncharacterized protein</fullName>
    </submittedName>
</protein>
<sequence length="93" mass="10741">MYSASCTLYCHFLYIQDNLRWRQVVPPSNPRKPDVSATRGRRCETDCCREKTVSKVSKKKGGHSSERVNVPTEMASSRRMRHPEPSIGPYWIV</sequence>
<evidence type="ECO:0000313" key="3">
    <source>
        <dbReference type="Proteomes" id="UP001054945"/>
    </source>
</evidence>
<dbReference type="AlphaFoldDB" id="A0AAV4WSZ4"/>
<reference evidence="2 3" key="1">
    <citation type="submission" date="2021-06" db="EMBL/GenBank/DDBJ databases">
        <title>Caerostris extrusa draft genome.</title>
        <authorList>
            <person name="Kono N."/>
            <person name="Arakawa K."/>
        </authorList>
    </citation>
    <scope>NUCLEOTIDE SEQUENCE [LARGE SCALE GENOMIC DNA]</scope>
</reference>
<gene>
    <name evidence="2" type="ORF">CEXT_199041</name>
</gene>
<accession>A0AAV4WSZ4</accession>
<organism evidence="2 3">
    <name type="scientific">Caerostris extrusa</name>
    <name type="common">Bark spider</name>
    <name type="synonym">Caerostris bankana</name>
    <dbReference type="NCBI Taxonomy" id="172846"/>
    <lineage>
        <taxon>Eukaryota</taxon>
        <taxon>Metazoa</taxon>
        <taxon>Ecdysozoa</taxon>
        <taxon>Arthropoda</taxon>
        <taxon>Chelicerata</taxon>
        <taxon>Arachnida</taxon>
        <taxon>Araneae</taxon>
        <taxon>Araneomorphae</taxon>
        <taxon>Entelegynae</taxon>
        <taxon>Araneoidea</taxon>
        <taxon>Araneidae</taxon>
        <taxon>Caerostris</taxon>
    </lineage>
</organism>
<feature type="region of interest" description="Disordered" evidence="1">
    <location>
        <begin position="54"/>
        <end position="82"/>
    </location>
</feature>
<evidence type="ECO:0000313" key="2">
    <source>
        <dbReference type="EMBL" id="GIY85453.1"/>
    </source>
</evidence>
<name>A0AAV4WSZ4_CAEEX</name>
<proteinExistence type="predicted"/>
<comment type="caution">
    <text evidence="2">The sequence shown here is derived from an EMBL/GenBank/DDBJ whole genome shotgun (WGS) entry which is preliminary data.</text>
</comment>
<keyword evidence="3" id="KW-1185">Reference proteome</keyword>